<dbReference type="Pfam" id="PF21547">
    <property type="entry name" value="TTI1"/>
    <property type="match status" value="1"/>
</dbReference>
<reference evidence="4" key="1">
    <citation type="submission" date="2025-08" db="UniProtKB">
        <authorList>
            <consortium name="Ensembl"/>
        </authorList>
    </citation>
    <scope>IDENTIFICATION</scope>
    <source>
        <strain evidence="4">Glennie</strain>
    </source>
</reference>
<dbReference type="InterPro" id="IPR057567">
    <property type="entry name" value="TPR_TTI1_C"/>
</dbReference>
<dbReference type="PANTHER" id="PTHR18460">
    <property type="entry name" value="TEL2 INTERACTING PROTEIN 1 TTI1 FAMILY MEMBER"/>
    <property type="match status" value="1"/>
</dbReference>
<evidence type="ECO:0000313" key="5">
    <source>
        <dbReference type="Proteomes" id="UP000002279"/>
    </source>
</evidence>
<feature type="compositionally biased region" description="Basic and acidic residues" evidence="1">
    <location>
        <begin position="727"/>
        <end position="738"/>
    </location>
</feature>
<dbReference type="FunFam" id="1.25.10.10:FF:000229">
    <property type="entry name" value="TELO2-interacting protein 1 homolog"/>
    <property type="match status" value="1"/>
</dbReference>
<dbReference type="Gene3D" id="1.25.10.10">
    <property type="entry name" value="Leucine-rich Repeat Variant"/>
    <property type="match status" value="3"/>
</dbReference>
<dbReference type="InParanoid" id="A0A6I8PGY4"/>
<organism evidence="4 5">
    <name type="scientific">Ornithorhynchus anatinus</name>
    <name type="common">Duckbill platypus</name>
    <dbReference type="NCBI Taxonomy" id="9258"/>
    <lineage>
        <taxon>Eukaryota</taxon>
        <taxon>Metazoa</taxon>
        <taxon>Chordata</taxon>
        <taxon>Craniata</taxon>
        <taxon>Vertebrata</taxon>
        <taxon>Euteleostomi</taxon>
        <taxon>Mammalia</taxon>
        <taxon>Monotremata</taxon>
        <taxon>Ornithorhynchidae</taxon>
        <taxon>Ornithorhynchus</taxon>
    </lineage>
</organism>
<feature type="domain" description="TTI1 C-terminal TPR" evidence="3">
    <location>
        <begin position="688"/>
        <end position="928"/>
    </location>
</feature>
<dbReference type="InterPro" id="IPR049362">
    <property type="entry name" value="TTI1_rpt"/>
</dbReference>
<sequence length="974" mass="101697">MATLATPKEAFAHLRPACVGLTRTPTVESVGRLEARLRAVGGAALQELQEYVLFPLRFTLKTPGPKREGLVRRTVECLTSVLSATRVREPALLTELLAELCLCLAPRAPRRPAAASEELQLAVAAALGALVRSAEGRAALALVRPPARPHLGFAVWLLLGLAEREGPGAVRAAALDALPALLLQGDCPGHPRGPAEREEAAAASAAFLPGVASALARIVAGDPRQGHAVVVGALRAFSRTVAAAMADGRAEGPPPGAAERLAVLAERIAAAAAPHPHWRVRAELADLAGRLLGACRRSLEAAAGPLLGALAALAADEHPDVRARGLAALPAEAAPTDGLWTGLHGLAAALPRLLGSGDDRRERAALLRLVGYLRLLGPGLPAFLRSGPHLRRLASALVQAVDPAPAGPAGVEEEGEGGAGGGGRGAAGAAPLLLLACRLVGRGGDLYLLADHFTDLYVRTPALRTQAAAVLNQLVAGAAGLGLDPPDRAAGGAAPEELRDVAASVLEEYTARDRWWPDAAGGGARAAAAAVRQLRVQLEGVGLLAEALGPGFRPLLPRALYPLLEKAGDRAGPVRRAAGAALEAVGRACGYASARELVGRNADYLADGVALGLRRGVGGAGVLAALLGTAGPEALPLLDEVAAAALRGLERSPLDRAALDALDALDALLRALEEAEPGAGAGPPAPPTPTAEEIERFVLDYLREKDVAEGLVPDSPGEGEEAPPPAEGERGDGRRDGETPLPPQIRIAEDVMERCVHLLSDPDLPVRLKVLDVLRNCVVVLRCHDRLLLPLVHRAWPPLVRRLTDDDPLAVLGAFEALRTLGRHCGDFLRNRFSKDVLPKLTDSLVARAPVSGRAGPVYPRTLAFKIQLALLLGLGPLCVKLDLDERDLNRVAASCLTYLSARQPVKLQEAAKSVFRQLMRADPDATWLVLNDVHCPADYRPPDPRLRPVALRGRGLPRDACAANVAQLLGELR</sequence>
<keyword evidence="5" id="KW-1185">Reference proteome</keyword>
<dbReference type="SUPFAM" id="SSF48371">
    <property type="entry name" value="ARM repeat"/>
    <property type="match status" value="1"/>
</dbReference>
<feature type="domain" description="TTI1 N-terminal TPR" evidence="2">
    <location>
        <begin position="257"/>
        <end position="317"/>
    </location>
</feature>
<evidence type="ECO:0000259" key="2">
    <source>
        <dbReference type="Pfam" id="PF24173"/>
    </source>
</evidence>
<protein>
    <submittedName>
        <fullName evidence="4">TELO2 interacting protein 1</fullName>
    </submittedName>
</protein>
<dbReference type="InterPro" id="IPR016024">
    <property type="entry name" value="ARM-type_fold"/>
</dbReference>
<dbReference type="Ensembl" id="ENSOANT00000076398.1">
    <property type="protein sequence ID" value="ENSOANP00000054201.1"/>
    <property type="gene ID" value="ENSOANG00000045554.1"/>
</dbReference>
<name>A0A6I8PGY4_ORNAN</name>
<feature type="region of interest" description="Disordered" evidence="1">
    <location>
        <begin position="709"/>
        <end position="742"/>
    </location>
</feature>
<dbReference type="InterPro" id="IPR057566">
    <property type="entry name" value="TPR_TTI1_N"/>
</dbReference>
<dbReference type="FunCoup" id="A0A6I8PGY4">
    <property type="interactions" value="2391"/>
</dbReference>
<proteinExistence type="predicted"/>
<dbReference type="OMA" id="PHPKKPW"/>
<dbReference type="Bgee" id="ENSOANG00000045554">
    <property type="expression patterns" value="Expressed in fibroblast and 6 other cell types or tissues"/>
</dbReference>
<dbReference type="Pfam" id="PF24173">
    <property type="entry name" value="TPR_TTI1_N"/>
    <property type="match status" value="2"/>
</dbReference>
<dbReference type="GeneTree" id="ENSGT00390000009748"/>
<dbReference type="Pfam" id="PF24176">
    <property type="entry name" value="TPR_TTI1_2nd"/>
    <property type="match status" value="2"/>
</dbReference>
<evidence type="ECO:0000259" key="3">
    <source>
        <dbReference type="Pfam" id="PF24181"/>
    </source>
</evidence>
<dbReference type="Proteomes" id="UP000002279">
    <property type="component" value="Unplaced"/>
</dbReference>
<reference evidence="4" key="2">
    <citation type="submission" date="2025-09" db="UniProtKB">
        <authorList>
            <consortium name="Ensembl"/>
        </authorList>
    </citation>
    <scope>IDENTIFICATION</scope>
    <source>
        <strain evidence="4">Glennie</strain>
    </source>
</reference>
<accession>A0A6I8PGY4</accession>
<dbReference type="PANTHER" id="PTHR18460:SF3">
    <property type="entry name" value="TELO2-INTERACTING PROTEIN 1 HOMOLOG"/>
    <property type="match status" value="1"/>
</dbReference>
<evidence type="ECO:0000313" key="4">
    <source>
        <dbReference type="Ensembl" id="ENSOANP00000054201.1"/>
    </source>
</evidence>
<feature type="domain" description="TTI1 N-terminal TPR" evidence="2">
    <location>
        <begin position="11"/>
        <end position="250"/>
    </location>
</feature>
<dbReference type="AlphaFoldDB" id="A0A6I8PGY4"/>
<dbReference type="InterPro" id="IPR052587">
    <property type="entry name" value="TELO2-interacting_protein_1"/>
</dbReference>
<dbReference type="GO" id="GO:0005737">
    <property type="term" value="C:cytoplasm"/>
    <property type="evidence" value="ECO:0000318"/>
    <property type="project" value="GO_Central"/>
</dbReference>
<evidence type="ECO:0000256" key="1">
    <source>
        <dbReference type="SAM" id="MobiDB-lite"/>
    </source>
</evidence>
<dbReference type="Pfam" id="PF24181">
    <property type="entry name" value="TPR_TTI1_C"/>
    <property type="match status" value="1"/>
</dbReference>
<dbReference type="InterPro" id="IPR011989">
    <property type="entry name" value="ARM-like"/>
</dbReference>